<keyword evidence="2" id="KW-0677">Repeat</keyword>
<dbReference type="Gene3D" id="1.25.40.20">
    <property type="entry name" value="Ankyrin repeat-containing domain"/>
    <property type="match status" value="1"/>
</dbReference>
<dbReference type="GO" id="GO:0016042">
    <property type="term" value="P:lipid catabolic process"/>
    <property type="evidence" value="ECO:0007669"/>
    <property type="project" value="UniProtKB-UniRule"/>
</dbReference>
<dbReference type="GO" id="GO:2000304">
    <property type="term" value="P:positive regulation of ceramide biosynthetic process"/>
    <property type="evidence" value="ECO:0007669"/>
    <property type="project" value="TreeGrafter"/>
</dbReference>
<evidence type="ECO:0000256" key="1">
    <source>
        <dbReference type="ARBA" id="ARBA00013278"/>
    </source>
</evidence>
<accession>A0A5S6QDE5</accession>
<evidence type="ECO:0000256" key="3">
    <source>
        <dbReference type="ARBA" id="ARBA00022801"/>
    </source>
</evidence>
<dbReference type="SUPFAM" id="SSF52151">
    <property type="entry name" value="FabD/lysophospholipase-like"/>
    <property type="match status" value="1"/>
</dbReference>
<dbReference type="STRING" id="70415.A0A5S6QDE5"/>
<dbReference type="SUPFAM" id="SSF48403">
    <property type="entry name" value="Ankyrin repeat"/>
    <property type="match status" value="1"/>
</dbReference>
<organism evidence="9 10">
    <name type="scientific">Trichuris muris</name>
    <name type="common">Mouse whipworm</name>
    <dbReference type="NCBI Taxonomy" id="70415"/>
    <lineage>
        <taxon>Eukaryota</taxon>
        <taxon>Metazoa</taxon>
        <taxon>Ecdysozoa</taxon>
        <taxon>Nematoda</taxon>
        <taxon>Enoplea</taxon>
        <taxon>Dorylaimia</taxon>
        <taxon>Trichinellida</taxon>
        <taxon>Trichuridae</taxon>
        <taxon>Trichuris</taxon>
    </lineage>
</organism>
<keyword evidence="9" id="KW-1185">Reference proteome</keyword>
<evidence type="ECO:0000313" key="10">
    <source>
        <dbReference type="WBParaSite" id="TMUE_1000005248.1"/>
    </source>
</evidence>
<evidence type="ECO:0000259" key="8">
    <source>
        <dbReference type="PROSITE" id="PS51635"/>
    </source>
</evidence>
<feature type="active site" description="Proton acceptor" evidence="7">
    <location>
        <position position="652"/>
    </location>
</feature>
<dbReference type="Pfam" id="PF01734">
    <property type="entry name" value="Patatin"/>
    <property type="match status" value="1"/>
</dbReference>
<dbReference type="PANTHER" id="PTHR24139">
    <property type="entry name" value="CALCIUM-INDEPENDENT PHOSPHOLIPASE A2"/>
    <property type="match status" value="1"/>
</dbReference>
<feature type="short sequence motif" description="DGA/G" evidence="7">
    <location>
        <begin position="652"/>
        <end position="654"/>
    </location>
</feature>
<feature type="short sequence motif" description="GXSXG" evidence="7">
    <location>
        <begin position="522"/>
        <end position="526"/>
    </location>
</feature>
<protein>
    <recommendedName>
        <fullName evidence="1">phospholipase A2</fullName>
        <ecNumber evidence="1">3.1.1.4</ecNumber>
    </recommendedName>
</protein>
<dbReference type="GO" id="GO:0047499">
    <property type="term" value="F:calcium-independent phospholipase A2 activity"/>
    <property type="evidence" value="ECO:0007669"/>
    <property type="project" value="InterPro"/>
</dbReference>
<dbReference type="InterPro" id="IPR016035">
    <property type="entry name" value="Acyl_Trfase/lysoPLipase"/>
</dbReference>
<reference evidence="10" key="1">
    <citation type="submission" date="2019-12" db="UniProtKB">
        <authorList>
            <consortium name="WormBaseParasite"/>
        </authorList>
    </citation>
    <scope>IDENTIFICATION</scope>
</reference>
<keyword evidence="7" id="KW-0442">Lipid degradation</keyword>
<dbReference type="InterPro" id="IPR002641">
    <property type="entry name" value="PNPLA_dom"/>
</dbReference>
<dbReference type="SMART" id="SM00248">
    <property type="entry name" value="ANK"/>
    <property type="match status" value="2"/>
</dbReference>
<comment type="catalytic activity">
    <reaction evidence="6">
        <text>a 1,2-diacyl-sn-glycero-3-phosphocholine + H2O = a 1-acyl-sn-glycero-3-phosphocholine + a fatty acid + H(+)</text>
        <dbReference type="Rhea" id="RHEA:15801"/>
        <dbReference type="ChEBI" id="CHEBI:15377"/>
        <dbReference type="ChEBI" id="CHEBI:15378"/>
        <dbReference type="ChEBI" id="CHEBI:28868"/>
        <dbReference type="ChEBI" id="CHEBI:57643"/>
        <dbReference type="ChEBI" id="CHEBI:58168"/>
        <dbReference type="EC" id="3.1.1.4"/>
    </reaction>
    <physiologicalReaction direction="left-to-right" evidence="6">
        <dbReference type="Rhea" id="RHEA:15802"/>
    </physiologicalReaction>
</comment>
<dbReference type="InterPro" id="IPR047148">
    <property type="entry name" value="PLPL9"/>
</dbReference>
<dbReference type="InterPro" id="IPR002110">
    <property type="entry name" value="Ankyrin_rpt"/>
</dbReference>
<keyword evidence="3 7" id="KW-0378">Hydrolase</keyword>
<feature type="domain" description="PNPLA" evidence="8">
    <location>
        <begin position="486"/>
        <end position="665"/>
    </location>
</feature>
<dbReference type="AlphaFoldDB" id="A0A5S6QDE5"/>
<evidence type="ECO:0000256" key="7">
    <source>
        <dbReference type="PROSITE-ProRule" id="PRU01161"/>
    </source>
</evidence>
<dbReference type="EC" id="3.1.1.4" evidence="1"/>
<proteinExistence type="predicted"/>
<dbReference type="GO" id="GO:0052816">
    <property type="term" value="F:long-chain fatty acyl-CoA hydrolase activity"/>
    <property type="evidence" value="ECO:0007669"/>
    <property type="project" value="TreeGrafter"/>
</dbReference>
<dbReference type="GO" id="GO:0005739">
    <property type="term" value="C:mitochondrion"/>
    <property type="evidence" value="ECO:0007669"/>
    <property type="project" value="TreeGrafter"/>
</dbReference>
<dbReference type="PANTHER" id="PTHR24139:SF34">
    <property type="entry name" value="85_88 KDA CALCIUM-INDEPENDENT PHOSPHOLIPASE A2"/>
    <property type="match status" value="1"/>
</dbReference>
<sequence length="849" mass="95097">MFRITFLGPLLRVHVSWPANTLAVANHRGARERIAVHVSLPSVHGDSLRPKCSPAKVFAGQSVAGQRVPRRTDAHGDSLRGPHALSVGVRLCNREAEGVLIGTHQHVLAVRRMFEYFFGSKKIRDISSFYKKEYVLPCSLESAGPAIILSFPNKETLVVAAWDSLHPGKLYQFSETADIVTAKALAAKINDVCRMIRCSRGLGCTSCHRHIPVGTRLRTESSVKELDCSELADYMTRYPGWLPIHYVLAMGFPYLCGSKEFPTIDNVSIVDRLFRVNVDVELSKKKGIAKNESDAFPRCFFDNFPEYVSIQDPRTKQTLFHDLSNVGQLPALLNHAIGSPVLQFRNVHQETPLQFYLINQEDVSPIVQLICHGADVNDRKIVDKIPLLIAIRKHNVDFVKTLLVFGADVDRAFVADCVAMYNPRLSWMQEILSCIELYRSDEMENEQAVASIREPCAELHANVRKKWINCWLAAPQSQKKRLKNLIAFDGGGMAGVVLVQTLLALEERCGGDWFRWFDWVGGTSFGAILAILLCRGRSLRYIQKLVFRLKSEIFLFNDVDAATKALKRTFLSEVGEETMECIEQPRLVVTTCDASVRPAQLKLFRNYRPPSPELDCEPLGYDPPSELFLWRIAMCSTAVPGIFLPVDGKFVDGGLISNNPTQDLMTEFFRMKSVLTTEGSDMEGNIGCVVSVGAGISPRRIVSAPRLDWTRSLAGVVNNLGHLVNLFELLRSQVTATDDYVVDRCRAWCDSQGAPFFRLTPELSSPLSVDTTDDLSLINACWDTIKYFKMRPDDIQLLASIEVIFNSLAYHHLEEQVAIAGSENKRETCLCVCFMANFRYMFAPGSVQS</sequence>
<dbReference type="Proteomes" id="UP000046395">
    <property type="component" value="Unassembled WGS sequence"/>
</dbReference>
<evidence type="ECO:0000313" key="9">
    <source>
        <dbReference type="Proteomes" id="UP000046395"/>
    </source>
</evidence>
<keyword evidence="4" id="KW-0040">ANK repeat</keyword>
<dbReference type="WBParaSite" id="TMUE_1000005248.1">
    <property type="protein sequence ID" value="TMUE_1000005248.1"/>
    <property type="gene ID" value="WBGene00299236"/>
</dbReference>
<evidence type="ECO:0000256" key="2">
    <source>
        <dbReference type="ARBA" id="ARBA00022737"/>
    </source>
</evidence>
<dbReference type="PROSITE" id="PS51635">
    <property type="entry name" value="PNPLA"/>
    <property type="match status" value="1"/>
</dbReference>
<keyword evidence="5 7" id="KW-0443">Lipid metabolism</keyword>
<name>A0A5S6QDE5_TRIMR</name>
<evidence type="ECO:0000256" key="6">
    <source>
        <dbReference type="ARBA" id="ARBA00023422"/>
    </source>
</evidence>
<dbReference type="InterPro" id="IPR036770">
    <property type="entry name" value="Ankyrin_rpt-contain_sf"/>
</dbReference>
<evidence type="ECO:0000256" key="4">
    <source>
        <dbReference type="ARBA" id="ARBA00023043"/>
    </source>
</evidence>
<feature type="short sequence motif" description="GXGXXG" evidence="7">
    <location>
        <begin position="490"/>
        <end position="495"/>
    </location>
</feature>
<feature type="active site" description="Nucleophile" evidence="7">
    <location>
        <position position="524"/>
    </location>
</feature>
<evidence type="ECO:0000256" key="5">
    <source>
        <dbReference type="ARBA" id="ARBA00023098"/>
    </source>
</evidence>
<dbReference type="Gene3D" id="3.40.1090.10">
    <property type="entry name" value="Cytosolic phospholipase A2 catalytic domain"/>
    <property type="match status" value="1"/>
</dbReference>